<sequence length="199" mass="22027">MTQYLPSKRSSRNVMVAMVLGTALAASSAKASASTAAAAPGSKAVTDISKYCQTCWRNARLPADRWQDCTQAVFVRLLERVEAEKWGTVLVDSETAERREFLRAIDAVKKRTQRARKFATLSPELAERRPVNNVTRDDREAVAKAAAEHLSPRQRRVLELTADGWAVPDIAAELGTTVERVSDEKYKAIKKLQHTFGVA</sequence>
<dbReference type="InterPro" id="IPR013249">
    <property type="entry name" value="RNA_pol_sigma70_r4_t2"/>
</dbReference>
<feature type="signal peptide" evidence="1">
    <location>
        <begin position="1"/>
        <end position="25"/>
    </location>
</feature>
<feature type="domain" description="RNA polymerase sigma factor 70 region 4 type 2" evidence="2">
    <location>
        <begin position="145"/>
        <end position="192"/>
    </location>
</feature>
<dbReference type="RefSeq" id="WP_171472150.1">
    <property type="nucleotide sequence ID" value="NZ_CP053452.2"/>
</dbReference>
<dbReference type="SUPFAM" id="SSF88659">
    <property type="entry name" value="Sigma3 and sigma4 domains of RNA polymerase sigma factors"/>
    <property type="match status" value="1"/>
</dbReference>
<name>A0A6M5YRP6_9BACT</name>
<dbReference type="KEGG" id="ftj:FTUN_4156"/>
<dbReference type="Proteomes" id="UP000503447">
    <property type="component" value="Chromosome"/>
</dbReference>
<dbReference type="InterPro" id="IPR014284">
    <property type="entry name" value="RNA_pol_sigma-70_dom"/>
</dbReference>
<dbReference type="GO" id="GO:0006352">
    <property type="term" value="P:DNA-templated transcription initiation"/>
    <property type="evidence" value="ECO:0007669"/>
    <property type="project" value="InterPro"/>
</dbReference>
<protein>
    <recommendedName>
        <fullName evidence="2">RNA polymerase sigma factor 70 region 4 type 2 domain-containing protein</fullName>
    </recommendedName>
</protein>
<dbReference type="EMBL" id="CP053452">
    <property type="protein sequence ID" value="QJW96599.1"/>
    <property type="molecule type" value="Genomic_DNA"/>
</dbReference>
<dbReference type="AlphaFoldDB" id="A0A6M5YRP6"/>
<dbReference type="GO" id="GO:0016987">
    <property type="term" value="F:sigma factor activity"/>
    <property type="evidence" value="ECO:0007669"/>
    <property type="project" value="InterPro"/>
</dbReference>
<dbReference type="InterPro" id="IPR036388">
    <property type="entry name" value="WH-like_DNA-bd_sf"/>
</dbReference>
<evidence type="ECO:0000256" key="1">
    <source>
        <dbReference type="SAM" id="SignalP"/>
    </source>
</evidence>
<feature type="chain" id="PRO_5026942722" description="RNA polymerase sigma factor 70 region 4 type 2 domain-containing protein" evidence="1">
    <location>
        <begin position="26"/>
        <end position="199"/>
    </location>
</feature>
<gene>
    <name evidence="3" type="ORF">FTUN_4156</name>
</gene>
<evidence type="ECO:0000259" key="2">
    <source>
        <dbReference type="Pfam" id="PF08281"/>
    </source>
</evidence>
<dbReference type="NCBIfam" id="TIGR02937">
    <property type="entry name" value="sigma70-ECF"/>
    <property type="match status" value="1"/>
</dbReference>
<accession>A0A6M5YRP6</accession>
<dbReference type="Gene3D" id="1.10.10.10">
    <property type="entry name" value="Winged helix-like DNA-binding domain superfamily/Winged helix DNA-binding domain"/>
    <property type="match status" value="1"/>
</dbReference>
<keyword evidence="4" id="KW-1185">Reference proteome</keyword>
<organism evidence="3 4">
    <name type="scientific">Frigoriglobus tundricola</name>
    <dbReference type="NCBI Taxonomy" id="2774151"/>
    <lineage>
        <taxon>Bacteria</taxon>
        <taxon>Pseudomonadati</taxon>
        <taxon>Planctomycetota</taxon>
        <taxon>Planctomycetia</taxon>
        <taxon>Gemmatales</taxon>
        <taxon>Gemmataceae</taxon>
        <taxon>Frigoriglobus</taxon>
    </lineage>
</organism>
<dbReference type="GO" id="GO:0003677">
    <property type="term" value="F:DNA binding"/>
    <property type="evidence" value="ECO:0007669"/>
    <property type="project" value="InterPro"/>
</dbReference>
<dbReference type="Pfam" id="PF08281">
    <property type="entry name" value="Sigma70_r4_2"/>
    <property type="match status" value="1"/>
</dbReference>
<keyword evidence="1" id="KW-0732">Signal</keyword>
<evidence type="ECO:0000313" key="4">
    <source>
        <dbReference type="Proteomes" id="UP000503447"/>
    </source>
</evidence>
<proteinExistence type="predicted"/>
<dbReference type="InterPro" id="IPR013324">
    <property type="entry name" value="RNA_pol_sigma_r3/r4-like"/>
</dbReference>
<reference evidence="4" key="1">
    <citation type="submission" date="2020-05" db="EMBL/GenBank/DDBJ databases">
        <title>Frigoriglobus tundricola gen. nov., sp. nov., a psychrotolerant cellulolytic planctomycete of the family Gemmataceae with two divergent copies of 16S rRNA gene.</title>
        <authorList>
            <person name="Kulichevskaya I.S."/>
            <person name="Ivanova A.A."/>
            <person name="Naumoff D.G."/>
            <person name="Beletsky A.V."/>
            <person name="Rijpstra W.I.C."/>
            <person name="Sinninghe Damste J.S."/>
            <person name="Mardanov A.V."/>
            <person name="Ravin N.V."/>
            <person name="Dedysh S.N."/>
        </authorList>
    </citation>
    <scope>NUCLEOTIDE SEQUENCE [LARGE SCALE GENOMIC DNA]</scope>
    <source>
        <strain evidence="4">PL17</strain>
    </source>
</reference>
<evidence type="ECO:0000313" key="3">
    <source>
        <dbReference type="EMBL" id="QJW96599.1"/>
    </source>
</evidence>